<proteinExistence type="predicted"/>
<keyword evidence="1" id="KW-0812">Transmembrane</keyword>
<evidence type="ECO:0000313" key="4">
    <source>
        <dbReference type="Proteomes" id="UP000603715"/>
    </source>
</evidence>
<protein>
    <submittedName>
        <fullName evidence="3">Nitrogen regulatory IIA protein</fullName>
    </submittedName>
</protein>
<name>A0A9Q3USQ6_9FLAO</name>
<dbReference type="AlphaFoldDB" id="A0A9Q3USQ6"/>
<evidence type="ECO:0000313" key="5">
    <source>
        <dbReference type="Proteomes" id="UP001107960"/>
    </source>
</evidence>
<dbReference type="RefSeq" id="WP_191180506.1">
    <property type="nucleotide sequence ID" value="NZ_JACXXP010000024.1"/>
</dbReference>
<reference evidence="4" key="2">
    <citation type="submission" date="2023-07" db="EMBL/GenBank/DDBJ databases">
        <title>Description of novel Chryseobacterium sp. strain C-2.</title>
        <authorList>
            <person name="Saticioglu I.B."/>
        </authorList>
    </citation>
    <scope>NUCLEOTIDE SEQUENCE [LARGE SCALE GENOMIC DNA]</scope>
    <source>
        <strain evidence="4">C-2</strain>
    </source>
</reference>
<dbReference type="EMBL" id="JACXXP010000024">
    <property type="protein sequence ID" value="MBD3906081.1"/>
    <property type="molecule type" value="Genomic_DNA"/>
</dbReference>
<gene>
    <name evidence="2" type="ORF">IEW27_15955</name>
    <name evidence="3" type="ORF">LNP80_01755</name>
</gene>
<comment type="caution">
    <text evidence="3">The sequence shown here is derived from an EMBL/GenBank/DDBJ whole genome shotgun (WGS) entry which is preliminary data.</text>
</comment>
<reference evidence="3" key="1">
    <citation type="submission" date="2021-11" db="EMBL/GenBank/DDBJ databases">
        <title>Description of novel Chryseobacterium species.</title>
        <authorList>
            <person name="Saticioglu I.B."/>
            <person name="Ay H."/>
            <person name="Altun S."/>
            <person name="Duman M."/>
        </authorList>
    </citation>
    <scope>NUCLEOTIDE SEQUENCE</scope>
    <source>
        <strain evidence="3">C-39</strain>
    </source>
</reference>
<dbReference type="Proteomes" id="UP001107960">
    <property type="component" value="Unassembled WGS sequence"/>
</dbReference>
<dbReference type="EMBL" id="JAJJML010000001">
    <property type="protein sequence ID" value="MCC9032981.1"/>
    <property type="molecule type" value="Genomic_DNA"/>
</dbReference>
<evidence type="ECO:0000313" key="3">
    <source>
        <dbReference type="EMBL" id="MCC9032981.1"/>
    </source>
</evidence>
<feature type="transmembrane region" description="Helical" evidence="1">
    <location>
        <begin position="33"/>
        <end position="51"/>
    </location>
</feature>
<evidence type="ECO:0000313" key="2">
    <source>
        <dbReference type="EMBL" id="MBD3906081.1"/>
    </source>
</evidence>
<sequence>MKKLQLKINHSIEKLESKWNALPVKQQHQFTKGFFIGYAVITLFAIFSVWFTSGQSWKILSIGHINNIPKDIRIQTNTVQNSVIQSQQKVSP</sequence>
<keyword evidence="1" id="KW-0472">Membrane</keyword>
<accession>A0A9Q3USQ6</accession>
<evidence type="ECO:0000256" key="1">
    <source>
        <dbReference type="SAM" id="Phobius"/>
    </source>
</evidence>
<reference evidence="2" key="3">
    <citation type="submission" date="2024-05" db="EMBL/GenBank/DDBJ databases">
        <title>Description of novel Chryseobacterium sp. strain C-2.</title>
        <authorList>
            <person name="Saticioglu I.B."/>
        </authorList>
    </citation>
    <scope>NUCLEOTIDE SEQUENCE</scope>
    <source>
        <strain evidence="2">C-2</strain>
    </source>
</reference>
<organism evidence="3 5">
    <name type="scientific">Chryseobacterium muglaense</name>
    <dbReference type="NCBI Taxonomy" id="2893752"/>
    <lineage>
        <taxon>Bacteria</taxon>
        <taxon>Pseudomonadati</taxon>
        <taxon>Bacteroidota</taxon>
        <taxon>Flavobacteriia</taxon>
        <taxon>Flavobacteriales</taxon>
        <taxon>Weeksellaceae</taxon>
        <taxon>Chryseobacterium group</taxon>
        <taxon>Chryseobacterium</taxon>
    </lineage>
</organism>
<keyword evidence="1" id="KW-1133">Transmembrane helix</keyword>
<keyword evidence="4" id="KW-1185">Reference proteome</keyword>
<dbReference type="Proteomes" id="UP000603715">
    <property type="component" value="Unassembled WGS sequence"/>
</dbReference>